<dbReference type="Proteomes" id="UP000675284">
    <property type="component" value="Unassembled WGS sequence"/>
</dbReference>
<feature type="transmembrane region" description="Helical" evidence="1">
    <location>
        <begin position="171"/>
        <end position="190"/>
    </location>
</feature>
<accession>A0A941IB76</accession>
<evidence type="ECO:0000313" key="4">
    <source>
        <dbReference type="Proteomes" id="UP000675284"/>
    </source>
</evidence>
<dbReference type="InterPro" id="IPR003675">
    <property type="entry name" value="Rce1/LyrA-like_dom"/>
</dbReference>
<keyword evidence="4" id="KW-1185">Reference proteome</keyword>
<dbReference type="EMBL" id="JAGSOT010000022">
    <property type="protein sequence ID" value="MBR7796141.1"/>
    <property type="molecule type" value="Genomic_DNA"/>
</dbReference>
<keyword evidence="3" id="KW-0482">Metalloprotease</keyword>
<dbReference type="AlphaFoldDB" id="A0A941IB76"/>
<evidence type="ECO:0000259" key="2">
    <source>
        <dbReference type="Pfam" id="PF02517"/>
    </source>
</evidence>
<keyword evidence="1" id="KW-0472">Membrane</keyword>
<organism evidence="3 4">
    <name type="scientific">Virgibacillus salarius</name>
    <dbReference type="NCBI Taxonomy" id="447199"/>
    <lineage>
        <taxon>Bacteria</taxon>
        <taxon>Bacillati</taxon>
        <taxon>Bacillota</taxon>
        <taxon>Bacilli</taxon>
        <taxon>Bacillales</taxon>
        <taxon>Bacillaceae</taxon>
        <taxon>Virgibacillus</taxon>
    </lineage>
</organism>
<keyword evidence="3" id="KW-0645">Protease</keyword>
<dbReference type="GO" id="GO:0080120">
    <property type="term" value="P:CAAX-box protein maturation"/>
    <property type="evidence" value="ECO:0007669"/>
    <property type="project" value="UniProtKB-ARBA"/>
</dbReference>
<reference evidence="3" key="1">
    <citation type="submission" date="2021-04" db="EMBL/GenBank/DDBJ databases">
        <title>Isolation and polyphasic classification of algal microorganism.</title>
        <authorList>
            <person name="Wang S."/>
        </authorList>
    </citation>
    <scope>NUCLEOTIDE SEQUENCE</scope>
    <source>
        <strain evidence="3">720a</strain>
    </source>
</reference>
<keyword evidence="1" id="KW-1133">Transmembrane helix</keyword>
<dbReference type="RefSeq" id="WP_121605131.1">
    <property type="nucleotide sequence ID" value="NZ_BAAACY010000017.1"/>
</dbReference>
<comment type="caution">
    <text evidence="3">The sequence shown here is derived from an EMBL/GenBank/DDBJ whole genome shotgun (WGS) entry which is preliminary data.</text>
</comment>
<feature type="transmembrane region" description="Helical" evidence="1">
    <location>
        <begin position="70"/>
        <end position="91"/>
    </location>
</feature>
<dbReference type="GO" id="GO:0004175">
    <property type="term" value="F:endopeptidase activity"/>
    <property type="evidence" value="ECO:0007669"/>
    <property type="project" value="UniProtKB-ARBA"/>
</dbReference>
<feature type="transmembrane region" description="Helical" evidence="1">
    <location>
        <begin position="30"/>
        <end position="49"/>
    </location>
</feature>
<feature type="transmembrane region" description="Helical" evidence="1">
    <location>
        <begin position="111"/>
        <end position="135"/>
    </location>
</feature>
<evidence type="ECO:0000256" key="1">
    <source>
        <dbReference type="SAM" id="Phobius"/>
    </source>
</evidence>
<keyword evidence="1" id="KW-0812">Transmembrane</keyword>
<feature type="domain" description="CAAX prenyl protease 2/Lysostaphin resistance protein A-like" evidence="2">
    <location>
        <begin position="116"/>
        <end position="210"/>
    </location>
</feature>
<dbReference type="GO" id="GO:0008237">
    <property type="term" value="F:metallopeptidase activity"/>
    <property type="evidence" value="ECO:0007669"/>
    <property type="project" value="UniProtKB-KW"/>
</dbReference>
<dbReference type="Pfam" id="PF02517">
    <property type="entry name" value="Rce1-like"/>
    <property type="match status" value="1"/>
</dbReference>
<feature type="transmembrane region" description="Helical" evidence="1">
    <location>
        <begin position="197"/>
        <end position="219"/>
    </location>
</feature>
<evidence type="ECO:0000313" key="3">
    <source>
        <dbReference type="EMBL" id="MBR7796141.1"/>
    </source>
</evidence>
<gene>
    <name evidence="3" type="ORF">KCX74_08805</name>
</gene>
<sequence length="220" mass="25709">MSKKIIFLISSTFVTCATLAFIEHGLTINYTIKTISKISLFFLNIWLYSKLFQGFRFTDVLSMKKLSRRDWLHLLLLGTLSAGIVLFAYLMLQPFFDIREIKHDLTNRLGITATGFIFVGIYVTLINSLLEEYFFRGFIFFQLPRKLGYIISPLLFASYHIPMIALWFNKFLIAACFIGLWLIAIIFHKVNEKNKTIWFSWIIHICADIMIIIIGMTLFF</sequence>
<name>A0A941IB76_9BACI</name>
<keyword evidence="3" id="KW-0378">Hydrolase</keyword>
<feature type="transmembrane region" description="Helical" evidence="1">
    <location>
        <begin position="147"/>
        <end position="165"/>
    </location>
</feature>
<proteinExistence type="predicted"/>
<protein>
    <submittedName>
        <fullName evidence="3">CPBP family intramembrane metalloprotease</fullName>
    </submittedName>
</protein>